<feature type="transmembrane region" description="Helical" evidence="2">
    <location>
        <begin position="118"/>
        <end position="143"/>
    </location>
</feature>
<dbReference type="InParanoid" id="A0A7M7PPP9"/>
<evidence type="ECO:0000256" key="1">
    <source>
        <dbReference type="SAM" id="MobiDB-lite"/>
    </source>
</evidence>
<keyword evidence="5" id="KW-1185">Reference proteome</keyword>
<dbReference type="Proteomes" id="UP000007110">
    <property type="component" value="Unassembled WGS sequence"/>
</dbReference>
<reference evidence="5" key="1">
    <citation type="submission" date="2015-02" db="EMBL/GenBank/DDBJ databases">
        <title>Genome sequencing for Strongylocentrotus purpuratus.</title>
        <authorList>
            <person name="Murali S."/>
            <person name="Liu Y."/>
            <person name="Vee V."/>
            <person name="English A."/>
            <person name="Wang M."/>
            <person name="Skinner E."/>
            <person name="Han Y."/>
            <person name="Muzny D.M."/>
            <person name="Worley K.C."/>
            <person name="Gibbs R.A."/>
        </authorList>
    </citation>
    <scope>NUCLEOTIDE SEQUENCE</scope>
</reference>
<feature type="compositionally biased region" description="Basic and acidic residues" evidence="1">
    <location>
        <begin position="151"/>
        <end position="161"/>
    </location>
</feature>
<evidence type="ECO:0000256" key="2">
    <source>
        <dbReference type="SAM" id="Phobius"/>
    </source>
</evidence>
<keyword evidence="2" id="KW-1133">Transmembrane helix</keyword>
<dbReference type="AlphaFoldDB" id="A0A7M7PPP9"/>
<dbReference type="Gene3D" id="2.170.300.10">
    <property type="entry name" value="Tie2 ligand-binding domain superfamily"/>
    <property type="match status" value="1"/>
</dbReference>
<feature type="compositionally biased region" description="Low complexity" evidence="1">
    <location>
        <begin position="97"/>
        <end position="116"/>
    </location>
</feature>
<keyword evidence="2" id="KW-0812">Transmembrane</keyword>
<dbReference type="GeneID" id="115919005"/>
<evidence type="ECO:0000259" key="3">
    <source>
        <dbReference type="PROSITE" id="PS00022"/>
    </source>
</evidence>
<dbReference type="KEGG" id="spu:115919005"/>
<protein>
    <recommendedName>
        <fullName evidence="3">EGF-like domain-containing protein</fullName>
    </recommendedName>
</protein>
<feature type="domain" description="EGF-like" evidence="3">
    <location>
        <begin position="34"/>
        <end position="45"/>
    </location>
</feature>
<dbReference type="PANTHER" id="PTHR26391">
    <property type="entry name" value="INACTIVE TYROSINE-PROTEIN KINASE 7"/>
    <property type="match status" value="1"/>
</dbReference>
<evidence type="ECO:0000313" key="4">
    <source>
        <dbReference type="EnsemblMetazoa" id="XP_030852594"/>
    </source>
</evidence>
<reference evidence="4" key="2">
    <citation type="submission" date="2021-01" db="UniProtKB">
        <authorList>
            <consortium name="EnsemblMetazoa"/>
        </authorList>
    </citation>
    <scope>IDENTIFICATION</scope>
</reference>
<feature type="region of interest" description="Disordered" evidence="1">
    <location>
        <begin position="96"/>
        <end position="116"/>
    </location>
</feature>
<evidence type="ECO:0000313" key="5">
    <source>
        <dbReference type="Proteomes" id="UP000007110"/>
    </source>
</evidence>
<dbReference type="OrthoDB" id="6516201at2759"/>
<name>A0A7M7PPP9_STRPU</name>
<dbReference type="PANTHER" id="PTHR26391:SF18">
    <property type="entry name" value="PROTEIN KINASE RECEPTOR TIE-1, PUTATIVE-RELATED"/>
    <property type="match status" value="1"/>
</dbReference>
<dbReference type="RefSeq" id="XP_030852594.1">
    <property type="nucleotide sequence ID" value="XM_030996734.1"/>
</dbReference>
<dbReference type="InterPro" id="IPR000742">
    <property type="entry name" value="EGF"/>
</dbReference>
<organism evidence="4 5">
    <name type="scientific">Strongylocentrotus purpuratus</name>
    <name type="common">Purple sea urchin</name>
    <dbReference type="NCBI Taxonomy" id="7668"/>
    <lineage>
        <taxon>Eukaryota</taxon>
        <taxon>Metazoa</taxon>
        <taxon>Echinodermata</taxon>
        <taxon>Eleutherozoa</taxon>
        <taxon>Echinozoa</taxon>
        <taxon>Echinoidea</taxon>
        <taxon>Euechinoidea</taxon>
        <taxon>Echinacea</taxon>
        <taxon>Camarodonta</taxon>
        <taxon>Echinidea</taxon>
        <taxon>Strongylocentrotidae</taxon>
        <taxon>Strongylocentrotus</taxon>
    </lineage>
</organism>
<sequence>MQKFGWDCEFECGPGQPLDKCAGSQICLPDPYGCSCLAGYTGIYCNETCGDGMFGADCLQKCNCTDGADCDDVTGQCTIDCSQGWSGSACQVPPPFSSTTVSSPPESDSTGGTSSSSIATVVGSAVGAIVVIVIVIILIIFLYKRRSDESATTKSKGKESDTSPQYENPVFDQSKTDVHTYQDINTDTNTYQDINTADQSYEDLSDPHTYQDLKKPDQEANYEELNDARNRDYVNVPGI</sequence>
<dbReference type="PROSITE" id="PS00022">
    <property type="entry name" value="EGF_1"/>
    <property type="match status" value="1"/>
</dbReference>
<accession>A0A7M7PPP9</accession>
<keyword evidence="2" id="KW-0472">Membrane</keyword>
<dbReference type="EnsemblMetazoa" id="XM_030996734">
    <property type="protein sequence ID" value="XP_030852594"/>
    <property type="gene ID" value="LOC115919005"/>
</dbReference>
<proteinExistence type="predicted"/>
<feature type="region of interest" description="Disordered" evidence="1">
    <location>
        <begin position="151"/>
        <end position="176"/>
    </location>
</feature>